<organism evidence="2">
    <name type="scientific">hydrocarbon metagenome</name>
    <dbReference type="NCBI Taxonomy" id="938273"/>
    <lineage>
        <taxon>unclassified sequences</taxon>
        <taxon>metagenomes</taxon>
        <taxon>ecological metagenomes</taxon>
    </lineage>
</organism>
<dbReference type="EMBL" id="LNQE01001559">
    <property type="protein sequence ID" value="KUG15382.1"/>
    <property type="molecule type" value="Genomic_DNA"/>
</dbReference>
<comment type="caution">
    <text evidence="2">The sequence shown here is derived from an EMBL/GenBank/DDBJ whole genome shotgun (WGS) entry which is preliminary data.</text>
</comment>
<sequence>MTGRRGRTAQRQQEHAAGDPAHIIFPPSSPLYPPPNRLRKSSDLLGPLQGIPCQEAHFYMRDLNIFYYNSQL</sequence>
<feature type="region of interest" description="Disordered" evidence="1">
    <location>
        <begin position="1"/>
        <end position="31"/>
    </location>
</feature>
<reference evidence="2" key="1">
    <citation type="journal article" date="2015" name="Proc. Natl. Acad. Sci. U.S.A.">
        <title>Networks of energetic and metabolic interactions define dynamics in microbial communities.</title>
        <authorList>
            <person name="Embree M."/>
            <person name="Liu J.K."/>
            <person name="Al-Bassam M.M."/>
            <person name="Zengler K."/>
        </authorList>
    </citation>
    <scope>NUCLEOTIDE SEQUENCE</scope>
</reference>
<evidence type="ECO:0000313" key="2">
    <source>
        <dbReference type="EMBL" id="KUG15382.1"/>
    </source>
</evidence>
<protein>
    <submittedName>
        <fullName evidence="2">Uncharacterized protein</fullName>
    </submittedName>
</protein>
<accession>A0A0W8F3B2</accession>
<proteinExistence type="predicted"/>
<evidence type="ECO:0000256" key="1">
    <source>
        <dbReference type="SAM" id="MobiDB-lite"/>
    </source>
</evidence>
<dbReference type="AlphaFoldDB" id="A0A0W8F3B2"/>
<name>A0A0W8F3B2_9ZZZZ</name>
<gene>
    <name evidence="2" type="ORF">ASZ90_014961</name>
</gene>